<organism evidence="3 4">
    <name type="scientific">Cylindrotheca closterium</name>
    <dbReference type="NCBI Taxonomy" id="2856"/>
    <lineage>
        <taxon>Eukaryota</taxon>
        <taxon>Sar</taxon>
        <taxon>Stramenopiles</taxon>
        <taxon>Ochrophyta</taxon>
        <taxon>Bacillariophyta</taxon>
        <taxon>Bacillariophyceae</taxon>
        <taxon>Bacillariophycidae</taxon>
        <taxon>Bacillariales</taxon>
        <taxon>Bacillariaceae</taxon>
        <taxon>Cylindrotheca</taxon>
    </lineage>
</organism>
<evidence type="ECO:0000313" key="3">
    <source>
        <dbReference type="EMBL" id="CAJ1942458.1"/>
    </source>
</evidence>
<feature type="compositionally biased region" description="Low complexity" evidence="2">
    <location>
        <begin position="83"/>
        <end position="106"/>
    </location>
</feature>
<dbReference type="PANTHER" id="PTHR45615">
    <property type="entry name" value="MYOSIN HEAVY CHAIN, NON-MUSCLE"/>
    <property type="match status" value="1"/>
</dbReference>
<feature type="region of interest" description="Disordered" evidence="2">
    <location>
        <begin position="584"/>
        <end position="603"/>
    </location>
</feature>
<feature type="compositionally biased region" description="Low complexity" evidence="2">
    <location>
        <begin position="214"/>
        <end position="231"/>
    </location>
</feature>
<name>A0AAD2FIP3_9STRA</name>
<feature type="region of interest" description="Disordered" evidence="2">
    <location>
        <begin position="1"/>
        <end position="111"/>
    </location>
</feature>
<sequence length="723" mass="80178">MMEKASDDHSGDSAEIDAENMERKETTSGPATGEAANSPLHDSVSDDTFEDLAELGVQPHHTWKKDSRHSGGAAADMPTTLLRRASSGASNGTRRSGASASSGRLSPAKDDMIRAEYDAEIVEAISSDVEDSDYYTSGSEDEYSDSDTDAVGCLSDTEEPTEANAMASIGSEEKSGAATEEGAAAAAAETKKKKKEKKKKKKEKDKKKKRSSKRSSTSTRANRSVDGSTKSATDKKKKRKSRASGASDNKRNTDEQTAEREAQKELILKLQNQLSEALHKVVTTTEEHINDKNSFLKVSTELAELKGQIKALTKTHEDAQTTIGIKEATISEQENRISKLEKAVERQLDLQEELESKVDRSEEEINKLLEEIEELEKQQLEVSARGEGAPVGGAVAATSRALQAELDKCKAQLEKKEKQIEEYKTAVDELEKDLEEGRTINRLQVNEMEETNISLQGKLKAERLEVSRKLEQKDDIISGLQKEIDNYKRTDDVQDLVTAREKLNATRIELDETKAAKEASMKDLAALNREKEDLQEKLNVLTTQTTTLRQDNKELEAKAKKSHLQVLEWTEKTYDWKSRAEAAEKKLQSQNGEQDPSGDAAPQGTFLQAIMDNQAAKQQQQRGSSGVNLRRSVQGWFGKVSDEGPASNEEYDPDAPVEQMRMQKLEERNASLDATVAQLRSEIVKLQSSHKEKLYSLQKEMDAVRGENEALQLKKTTLQQQSN</sequence>
<feature type="compositionally biased region" description="Acidic residues" evidence="2">
    <location>
        <begin position="128"/>
        <end position="148"/>
    </location>
</feature>
<feature type="region of interest" description="Disordered" evidence="2">
    <location>
        <begin position="124"/>
        <end position="264"/>
    </location>
</feature>
<dbReference type="EMBL" id="CAKOGP040001112">
    <property type="protein sequence ID" value="CAJ1942458.1"/>
    <property type="molecule type" value="Genomic_DNA"/>
</dbReference>
<proteinExistence type="predicted"/>
<feature type="coiled-coil region" evidence="1">
    <location>
        <begin position="662"/>
        <end position="721"/>
    </location>
</feature>
<evidence type="ECO:0000256" key="1">
    <source>
        <dbReference type="SAM" id="Coils"/>
    </source>
</evidence>
<reference evidence="3" key="1">
    <citation type="submission" date="2023-08" db="EMBL/GenBank/DDBJ databases">
        <authorList>
            <person name="Audoor S."/>
            <person name="Bilcke G."/>
        </authorList>
    </citation>
    <scope>NUCLEOTIDE SEQUENCE</scope>
</reference>
<feature type="compositionally biased region" description="Basic and acidic residues" evidence="2">
    <location>
        <begin position="248"/>
        <end position="264"/>
    </location>
</feature>
<comment type="caution">
    <text evidence="3">The sequence shown here is derived from an EMBL/GenBank/DDBJ whole genome shotgun (WGS) entry which is preliminary data.</text>
</comment>
<gene>
    <name evidence="3" type="ORF">CYCCA115_LOCUS7957</name>
</gene>
<evidence type="ECO:0000256" key="2">
    <source>
        <dbReference type="SAM" id="MobiDB-lite"/>
    </source>
</evidence>
<protein>
    <submittedName>
        <fullName evidence="3">Uncharacterized protein</fullName>
    </submittedName>
</protein>
<feature type="compositionally biased region" description="Basic residues" evidence="2">
    <location>
        <begin position="191"/>
        <end position="213"/>
    </location>
</feature>
<feature type="compositionally biased region" description="Basic and acidic residues" evidence="2">
    <location>
        <begin position="1"/>
        <end position="12"/>
    </location>
</feature>
<keyword evidence="4" id="KW-1185">Reference proteome</keyword>
<dbReference type="PANTHER" id="PTHR45615:SF80">
    <property type="entry name" value="GRIP DOMAIN-CONTAINING PROTEIN"/>
    <property type="match status" value="1"/>
</dbReference>
<dbReference type="AlphaFoldDB" id="A0AAD2FIP3"/>
<accession>A0AAD2FIP3</accession>
<keyword evidence="1" id="KW-0175">Coiled coil</keyword>
<evidence type="ECO:0000313" key="4">
    <source>
        <dbReference type="Proteomes" id="UP001295423"/>
    </source>
</evidence>
<dbReference type="Proteomes" id="UP001295423">
    <property type="component" value="Unassembled WGS sequence"/>
</dbReference>
<feature type="compositionally biased region" description="Low complexity" evidence="2">
    <location>
        <begin position="176"/>
        <end position="188"/>
    </location>
</feature>
<dbReference type="Gene3D" id="1.10.287.1490">
    <property type="match status" value="1"/>
</dbReference>